<feature type="chain" id="PRO_5002723251" description="DUF2147 domain-containing protein" evidence="1">
    <location>
        <begin position="26"/>
        <end position="134"/>
    </location>
</feature>
<dbReference type="eggNOG" id="COG4731">
    <property type="taxonomic scope" value="Bacteria"/>
</dbReference>
<dbReference type="Proteomes" id="UP000006833">
    <property type="component" value="Chromosome"/>
</dbReference>
<evidence type="ECO:0000256" key="1">
    <source>
        <dbReference type="SAM" id="SignalP"/>
    </source>
</evidence>
<dbReference type="HOGENOM" id="CLU_108869_1_0_5"/>
<dbReference type="PANTHER" id="PTHR36919:SF3">
    <property type="entry name" value="BLL5882 PROTEIN"/>
    <property type="match status" value="1"/>
</dbReference>
<dbReference type="InterPro" id="IPR019223">
    <property type="entry name" value="DUF2147"/>
</dbReference>
<organism evidence="3 4">
    <name type="scientific">Dinoroseobacter shibae (strain DSM 16493 / NCIMB 14021 / DFL 12)</name>
    <dbReference type="NCBI Taxonomy" id="398580"/>
    <lineage>
        <taxon>Bacteria</taxon>
        <taxon>Pseudomonadati</taxon>
        <taxon>Pseudomonadota</taxon>
        <taxon>Alphaproteobacteria</taxon>
        <taxon>Rhodobacterales</taxon>
        <taxon>Roseobacteraceae</taxon>
        <taxon>Dinoroseobacter</taxon>
    </lineage>
</organism>
<dbReference type="EMBL" id="CP000830">
    <property type="protein sequence ID" value="ABV94312.1"/>
    <property type="molecule type" value="Genomic_DNA"/>
</dbReference>
<evidence type="ECO:0000313" key="4">
    <source>
        <dbReference type="Proteomes" id="UP000006833"/>
    </source>
</evidence>
<dbReference type="KEGG" id="dsh:Dshi_2579"/>
<keyword evidence="4" id="KW-1185">Reference proteome</keyword>
<gene>
    <name evidence="3" type="ordered locus">Dshi_2579</name>
</gene>
<dbReference type="OrthoDB" id="9811671at2"/>
<feature type="domain" description="DUF2147" evidence="2">
    <location>
        <begin position="39"/>
        <end position="132"/>
    </location>
</feature>
<evidence type="ECO:0000259" key="2">
    <source>
        <dbReference type="Pfam" id="PF09917"/>
    </source>
</evidence>
<accession>A8LHX8</accession>
<dbReference type="AlphaFoldDB" id="A8LHX8"/>
<reference evidence="4" key="1">
    <citation type="journal article" date="2010" name="ISME J.">
        <title>The complete genome sequence of the algal symbiont Dinoroseobacter shibae: a hitchhiker's guide to life in the sea.</title>
        <authorList>
            <person name="Wagner-Dobler I."/>
            <person name="Ballhausen B."/>
            <person name="Berger M."/>
            <person name="Brinkhoff T."/>
            <person name="Buchholz I."/>
            <person name="Bunk B."/>
            <person name="Cypionka H."/>
            <person name="Daniel R."/>
            <person name="Drepper T."/>
            <person name="Gerdts G."/>
            <person name="Hahnke S."/>
            <person name="Han C."/>
            <person name="Jahn D."/>
            <person name="Kalhoefer D."/>
            <person name="Kiss H."/>
            <person name="Klenk H.P."/>
            <person name="Kyrpides N."/>
            <person name="Liebl W."/>
            <person name="Liesegang H."/>
            <person name="Meincke L."/>
            <person name="Pati A."/>
            <person name="Petersen J."/>
            <person name="Piekarski T."/>
            <person name="Pommerenke C."/>
            <person name="Pradella S."/>
            <person name="Pukall R."/>
            <person name="Rabus R."/>
            <person name="Stackebrandt E."/>
            <person name="Thole S."/>
            <person name="Thompson L."/>
            <person name="Tielen P."/>
            <person name="Tomasch J."/>
            <person name="von Jan M."/>
            <person name="Wanphrut N."/>
            <person name="Wichels A."/>
            <person name="Zech H."/>
            <person name="Simon M."/>
        </authorList>
    </citation>
    <scope>NUCLEOTIDE SEQUENCE [LARGE SCALE GENOMIC DNA]</scope>
    <source>
        <strain evidence="4">DSM 16493 / NCIMB 14021 / DFL 12</strain>
    </source>
</reference>
<dbReference type="STRING" id="398580.Dshi_2579"/>
<dbReference type="Pfam" id="PF09917">
    <property type="entry name" value="DUF2147"/>
    <property type="match status" value="1"/>
</dbReference>
<dbReference type="Gene3D" id="2.40.128.520">
    <property type="match status" value="1"/>
</dbReference>
<name>A8LHX8_DINSH</name>
<proteinExistence type="predicted"/>
<dbReference type="PANTHER" id="PTHR36919">
    <property type="entry name" value="BLR1215 PROTEIN"/>
    <property type="match status" value="1"/>
</dbReference>
<keyword evidence="1" id="KW-0732">Signal</keyword>
<feature type="signal peptide" evidence="1">
    <location>
        <begin position="1"/>
        <end position="25"/>
    </location>
</feature>
<protein>
    <recommendedName>
        <fullName evidence="2">DUF2147 domain-containing protein</fullName>
    </recommendedName>
</protein>
<sequence length="134" mass="14242">MEEIVMLGKLATLAALACLAGPAAAQEVRGLFQTAPNDDGNVGHVEFYDCGGLTCGKLVRSFNAGGTPIESPNVGRNIVWDMQDEGGGKFGKGKIWDPGADKTYRSKMVLEGDQLKVSGCIGPICRANTWVRVR</sequence>
<evidence type="ECO:0000313" key="3">
    <source>
        <dbReference type="EMBL" id="ABV94312.1"/>
    </source>
</evidence>